<organism evidence="2 3">
    <name type="scientific">Thermococcus siculi</name>
    <dbReference type="NCBI Taxonomy" id="72803"/>
    <lineage>
        <taxon>Archaea</taxon>
        <taxon>Methanobacteriati</taxon>
        <taxon>Methanobacteriota</taxon>
        <taxon>Thermococci</taxon>
        <taxon>Thermococcales</taxon>
        <taxon>Thermococcaceae</taxon>
        <taxon>Thermococcus</taxon>
    </lineage>
</organism>
<keyword evidence="1" id="KW-0472">Membrane</keyword>
<gene>
    <name evidence="2" type="ORF">A3L11_10495</name>
</gene>
<protein>
    <submittedName>
        <fullName evidence="2">Uncharacterized protein</fullName>
    </submittedName>
</protein>
<feature type="transmembrane region" description="Helical" evidence="1">
    <location>
        <begin position="306"/>
        <end position="327"/>
    </location>
</feature>
<keyword evidence="1" id="KW-0812">Transmembrane</keyword>
<dbReference type="Proteomes" id="UP000250125">
    <property type="component" value="Chromosome"/>
</dbReference>
<dbReference type="EMBL" id="CP015103">
    <property type="protein sequence ID" value="ASJ09637.1"/>
    <property type="molecule type" value="Genomic_DNA"/>
</dbReference>
<evidence type="ECO:0000313" key="2">
    <source>
        <dbReference type="EMBL" id="ASJ09637.1"/>
    </source>
</evidence>
<accession>A0A2Z2MSI5</accession>
<keyword evidence="1" id="KW-1133">Transmembrane helix</keyword>
<evidence type="ECO:0000256" key="1">
    <source>
        <dbReference type="SAM" id="Phobius"/>
    </source>
</evidence>
<dbReference type="AlphaFoldDB" id="A0A2Z2MSI5"/>
<keyword evidence="3" id="KW-1185">Reference proteome</keyword>
<name>A0A2Z2MSI5_9EURY</name>
<dbReference type="KEGG" id="tsl:A3L11_10495"/>
<evidence type="ECO:0000313" key="3">
    <source>
        <dbReference type="Proteomes" id="UP000250125"/>
    </source>
</evidence>
<sequence>MKKKRKKLFVISLVISILFFVNVFASAQQFRLDSIKAVSNGKDAFLLVTWWLYDYQCQCPGAEPCCFPSPISAWIDIYHFNGTSLSYVGRSESADDIPVAFVPSTFSDLPPNAWLVFNGTHLFWFLPGEKCVRTLGELHQGFGSVRLNPPDVYVIYRNGTFEVYRVTKSSFFRVKEPAEEHVSYVPPRFNVSISSQNLVVEGNGERYEIPLTELEEYYPLQGVENLAAVPVAGGVLIYYVSDHHLNSNLTPIENPSEVPLLFYRRGNLTMYTFIEPAYTWPSVSWTEQVSFVYPQCSNVSEPSKNVIGLVGFTVAFLGAGILVWWAVKKR</sequence>
<proteinExistence type="predicted"/>
<reference evidence="2 3" key="1">
    <citation type="submission" date="2016-04" db="EMBL/GenBank/DDBJ databases">
        <title>Complete genome sequence of Thermococcus siculi type strain RG-20.</title>
        <authorList>
            <person name="Oger P.M."/>
        </authorList>
    </citation>
    <scope>NUCLEOTIDE SEQUENCE [LARGE SCALE GENOMIC DNA]</scope>
    <source>
        <strain evidence="2 3">RG-20</strain>
    </source>
</reference>